<feature type="compositionally biased region" description="Polar residues" evidence="1">
    <location>
        <begin position="588"/>
        <end position="601"/>
    </location>
</feature>
<feature type="region of interest" description="Disordered" evidence="1">
    <location>
        <begin position="312"/>
        <end position="370"/>
    </location>
</feature>
<feature type="region of interest" description="Disordered" evidence="1">
    <location>
        <begin position="181"/>
        <end position="268"/>
    </location>
</feature>
<dbReference type="EMBL" id="GL888070">
    <property type="protein sequence ID" value="EGI68050.1"/>
    <property type="molecule type" value="Genomic_DNA"/>
</dbReference>
<feature type="region of interest" description="Disordered" evidence="1">
    <location>
        <begin position="572"/>
        <end position="605"/>
    </location>
</feature>
<feature type="compositionally biased region" description="Low complexity" evidence="1">
    <location>
        <begin position="225"/>
        <end position="244"/>
    </location>
</feature>
<dbReference type="InParanoid" id="F4WC70"/>
<feature type="compositionally biased region" description="Low complexity" evidence="1">
    <location>
        <begin position="314"/>
        <end position="358"/>
    </location>
</feature>
<sequence length="1559" mass="175027">MGRASQGQIGLVVSPKENTYFIVKRRCRSTKRFDLKRSSSQLLIEFDKNPGVMVAGPPPPPPPPPPVSGHLPAMRINTAENATAKRPQVVSNDVYEPPAAIQNAMLTKDKKPFTYTPGMGGKLDLSQIRSPRMARRVAKNANDEGIEGPPKSAIESKQSPAVSPPANLLVPQVAVPVFPSNVPPQPPHRMSQSPSVNRTLSNAVDKQAEQPARNITKVDTKIPITVTSSQSSTPESPSTPTQITLAKAPTPWMQNKNKPQEELPEWAKRTNVNKTVGSDSSENSVSPIYVQVQQASPQCSQAKQKQEQKQYSIPQCQQTKPQQLSQQPQQQQPQQQQPQQQQQRQNINSVTSQQTNSQSHERVVPIRIEDRPSVFDVKRDSGHHQFTKQPPTVHHQQRWGQVPAQHTFENQPQNHPQNQKQSQIHVTSRPESTGTTYIIPLVVESSEKRNMPTTENNIKIGKPARVVQQRSLDLNQQCEPGPIQSRSFRVLQKITDTDELNDVGTEQIRKMELSEDEKLLMNKFKEQVDQEIYLHQEKDPRYRGAAIPSRAFRFLQNMTDSNDASVTCAVPQNVANKRQNRNSKSFEETQANLPPSEQQVQEPKKYTGSAIPSRSFRILQAMTASENNATQENRQADYTCRTENNLPGNQQDAFFSPRPVSFWSHSEGWWGYYPVQYNAPPNKSANEADERSFPYLQYPDENACVGYKFFYPVYDENFADVARINNQENSSDQYGYVAVICPQAGYNDVQSHVDENNCNYVHNYYASVHSSPAQDDSYFVQDSSINKSGNTLPNDLGINHLDAQSNGTHNPKNVCENYNDDKNGIKTAMNIVDEEDDTSDDPNKIMISNNIEKSKKTFGLHINVPNYTYIDTSDSSDSSDCSDSNDSSDSSDSVSDNEHFSDSCQKYCNDTTSNNTLSNSDSDSYEGYSIGINPYEKLKRNPRNVSSSENYTDPTAYSECSNVDNSCRHSQSNSENNTHGDKALLKKNDYSNERNSCTTLKQDFTSKSKGYNEEGDMNNQSNLDSSSLEESKMNSVSSRVSNTEQCDQESLITDNVVSHQLGIIYEDVERLSSESLYCESKKKIDEQNDASFEVTDDQSDDAEATMVSVSLPLKFKFFVSEDNEDITTVTVGNSKIKAERSCNECSAKNDTDDDVSANFHISNDTSVNFTVKRHMSDTTGAAESMKNEASIETTVPHVDFTFKKDSTNVSGINCKEQNTEAEFPVTKTECNGINVVESAPKNVDDCTASEIDREIIREGSVNDENYSQVESACNNFGSTDVDKTIIESKLASESSWMQNFETLQTVDADQTNQKDCCVIVDDDRCVDPDRQKGLCQTDMKYLLSIQDSHEDTDDEDSGVTSDTSRMISEIDTECREIDTDSESAITKKQKKYQRTQTHSRLFRLLNDDSILSDCTRTDPCRKEYLSLPLKTNAFNYDDSYCSNYSSGLTSPEYSPIHEQSCRKFHDTAMNGNIMNLSDCKVYHPAYQPEIPSKDNSYFSIWKNTKLPNPQEHDVMPSLAFKILNSKTPFWTYKVNVLCPRIKSTKSVPQALLAQQIDQN</sequence>
<reference evidence="2" key="1">
    <citation type="submission" date="2011-02" db="EMBL/GenBank/DDBJ databases">
        <title>The genome of the leaf-cutting ant Acromyrmex echinatior suggests key adaptations to social evolution and fungus farming.</title>
        <authorList>
            <person name="Nygaard S."/>
            <person name="Zhang G."/>
        </authorList>
    </citation>
    <scope>NUCLEOTIDE SEQUENCE</scope>
</reference>
<feature type="compositionally biased region" description="Polar residues" evidence="1">
    <location>
        <begin position="424"/>
        <end position="433"/>
    </location>
</feature>
<dbReference type="FunCoup" id="F4WC70">
    <property type="interactions" value="41"/>
</dbReference>
<feature type="compositionally biased region" description="Basic and acidic residues" evidence="1">
    <location>
        <begin position="359"/>
        <end position="370"/>
    </location>
</feature>
<dbReference type="OrthoDB" id="6107953at2759"/>
<evidence type="ECO:0000313" key="3">
    <source>
        <dbReference type="Proteomes" id="UP000007755"/>
    </source>
</evidence>
<evidence type="ECO:0000256" key="1">
    <source>
        <dbReference type="SAM" id="MobiDB-lite"/>
    </source>
</evidence>
<gene>
    <name evidence="2" type="ORF">G5I_03144</name>
</gene>
<feature type="region of interest" description="Disordered" evidence="1">
    <location>
        <begin position="871"/>
        <end position="897"/>
    </location>
</feature>
<feature type="compositionally biased region" description="Basic and acidic residues" evidence="1">
    <location>
        <begin position="258"/>
        <end position="268"/>
    </location>
</feature>
<feature type="region of interest" description="Disordered" evidence="1">
    <location>
        <begin position="140"/>
        <end position="163"/>
    </location>
</feature>
<accession>F4WC70</accession>
<dbReference type="eggNOG" id="ENOG502RW5P">
    <property type="taxonomic scope" value="Eukaryota"/>
</dbReference>
<protein>
    <submittedName>
        <fullName evidence="2">Uncharacterized protein</fullName>
    </submittedName>
</protein>
<feature type="compositionally biased region" description="Low complexity" evidence="1">
    <location>
        <begin position="871"/>
        <end position="894"/>
    </location>
</feature>
<feature type="compositionally biased region" description="Low complexity" evidence="1">
    <location>
        <begin position="410"/>
        <end position="423"/>
    </location>
</feature>
<feature type="region of interest" description="Disordered" evidence="1">
    <location>
        <begin position="1006"/>
        <end position="1047"/>
    </location>
</feature>
<proteinExistence type="predicted"/>
<organism evidence="3">
    <name type="scientific">Acromyrmex echinatior</name>
    <name type="common">Panamanian leafcutter ant</name>
    <name type="synonym">Acromyrmex octospinosus echinatior</name>
    <dbReference type="NCBI Taxonomy" id="103372"/>
    <lineage>
        <taxon>Eukaryota</taxon>
        <taxon>Metazoa</taxon>
        <taxon>Ecdysozoa</taxon>
        <taxon>Arthropoda</taxon>
        <taxon>Hexapoda</taxon>
        <taxon>Insecta</taxon>
        <taxon>Pterygota</taxon>
        <taxon>Neoptera</taxon>
        <taxon>Endopterygota</taxon>
        <taxon>Hymenoptera</taxon>
        <taxon>Apocrita</taxon>
        <taxon>Aculeata</taxon>
        <taxon>Formicoidea</taxon>
        <taxon>Formicidae</taxon>
        <taxon>Myrmicinae</taxon>
        <taxon>Acromyrmex</taxon>
    </lineage>
</organism>
<feature type="region of interest" description="Disordered" evidence="1">
    <location>
        <begin position="938"/>
        <end position="982"/>
    </location>
</feature>
<name>F4WC70_ACREC</name>
<feature type="compositionally biased region" description="Polar residues" evidence="1">
    <location>
        <begin position="1017"/>
        <end position="1047"/>
    </location>
</feature>
<dbReference type="Proteomes" id="UP000007755">
    <property type="component" value="Unassembled WGS sequence"/>
</dbReference>
<evidence type="ECO:0000313" key="2">
    <source>
        <dbReference type="EMBL" id="EGI68050.1"/>
    </source>
</evidence>
<feature type="region of interest" description="Disordered" evidence="1">
    <location>
        <begin position="408"/>
        <end position="433"/>
    </location>
</feature>
<keyword evidence="3" id="KW-1185">Reference proteome</keyword>
<feature type="compositionally biased region" description="Polar residues" evidence="1">
    <location>
        <begin position="943"/>
        <end position="977"/>
    </location>
</feature>
<feature type="compositionally biased region" description="Polar residues" evidence="1">
    <location>
        <begin position="190"/>
        <end position="204"/>
    </location>
</feature>